<feature type="region of interest" description="Disordered" evidence="1">
    <location>
        <begin position="317"/>
        <end position="390"/>
    </location>
</feature>
<evidence type="ECO:0000256" key="2">
    <source>
        <dbReference type="SAM" id="SignalP"/>
    </source>
</evidence>
<feature type="chain" id="PRO_5042563267" evidence="2">
    <location>
        <begin position="21"/>
        <end position="466"/>
    </location>
</feature>
<dbReference type="KEGG" id="csol:105367621"/>
<dbReference type="Proteomes" id="UP000695007">
    <property type="component" value="Unplaced"/>
</dbReference>
<reference evidence="4" key="1">
    <citation type="submission" date="2025-08" db="UniProtKB">
        <authorList>
            <consortium name="RefSeq"/>
        </authorList>
    </citation>
    <scope>IDENTIFICATION</scope>
</reference>
<evidence type="ECO:0000313" key="3">
    <source>
        <dbReference type="Proteomes" id="UP000695007"/>
    </source>
</evidence>
<dbReference type="RefSeq" id="XP_011504691.1">
    <property type="nucleotide sequence ID" value="XM_011506389.1"/>
</dbReference>
<sequence length="466" mass="54249">MSRLKVNLILSLLMLNGARGRVTKSGSRVVWDDSRADRADYYPASPLIWPRLDNSPLLLQNGNNAEQRLPIIKRSADITEEFTGTIRERRGVATDASIEKSATSKGLREARMSSPETWSQQSSSAQFRHRGNLDQQFGGYEGSSNTGDSEETANFPIPVKSHYAPKTDFVTSARARTPIDARHLAYLEGRESRDVTITHTYDEYDVPIFRNIVREHDFDVQIPRNYYYPNRYGAQRDYYYRGSGGGAGVANPYVYDRYRDEEEDYELYGRFKPTPKPKRIIYYATLPEIVRKPVDLRNYPRPYDAFVRPEIQVGTERNRVTTNTVESSRRPPRYPYDNYDNYVKRSSYYDRRKPPYAAGLESRPRGSDRSRLNYKDKMRNDDQKLENQISRSGDNYRLPWSVQIGTELNVKDNERIPGRKIFGQIEDYERYEGSRVKMTSENIHRKEDKNEDDNNNNNTKKNHSDK</sequence>
<organism evidence="3 4">
    <name type="scientific">Ceratosolen solmsi marchali</name>
    <dbReference type="NCBI Taxonomy" id="326594"/>
    <lineage>
        <taxon>Eukaryota</taxon>
        <taxon>Metazoa</taxon>
        <taxon>Ecdysozoa</taxon>
        <taxon>Arthropoda</taxon>
        <taxon>Hexapoda</taxon>
        <taxon>Insecta</taxon>
        <taxon>Pterygota</taxon>
        <taxon>Neoptera</taxon>
        <taxon>Endopterygota</taxon>
        <taxon>Hymenoptera</taxon>
        <taxon>Apocrita</taxon>
        <taxon>Proctotrupomorpha</taxon>
        <taxon>Chalcidoidea</taxon>
        <taxon>Agaonidae</taxon>
        <taxon>Agaoninae</taxon>
        <taxon>Ceratosolen</taxon>
    </lineage>
</organism>
<feature type="region of interest" description="Disordered" evidence="1">
    <location>
        <begin position="93"/>
        <end position="126"/>
    </location>
</feature>
<evidence type="ECO:0000256" key="1">
    <source>
        <dbReference type="SAM" id="MobiDB-lite"/>
    </source>
</evidence>
<keyword evidence="2" id="KW-0732">Signal</keyword>
<protein>
    <submittedName>
        <fullName evidence="4">Uncharacterized protein LOC105367621</fullName>
    </submittedName>
</protein>
<keyword evidence="3" id="KW-1185">Reference proteome</keyword>
<feature type="region of interest" description="Disordered" evidence="1">
    <location>
        <begin position="427"/>
        <end position="466"/>
    </location>
</feature>
<dbReference type="AlphaFoldDB" id="A0AAJ6YUQ6"/>
<dbReference type="GeneID" id="105367621"/>
<name>A0AAJ6YUQ6_9HYME</name>
<feature type="compositionally biased region" description="Basic and acidic residues" evidence="1">
    <location>
        <begin position="362"/>
        <end position="385"/>
    </location>
</feature>
<proteinExistence type="predicted"/>
<accession>A0AAJ6YUQ6</accession>
<gene>
    <name evidence="4" type="primary">LOC105367621</name>
</gene>
<evidence type="ECO:0000313" key="4">
    <source>
        <dbReference type="RefSeq" id="XP_011504691.1"/>
    </source>
</evidence>
<feature type="signal peptide" evidence="2">
    <location>
        <begin position="1"/>
        <end position="20"/>
    </location>
</feature>